<dbReference type="RefSeq" id="WP_270659185.1">
    <property type="nucleotide sequence ID" value="NZ_JAQCQN010000016.1"/>
</dbReference>
<reference evidence="1 2" key="1">
    <citation type="submission" date="2023-04" db="EMBL/GenBank/DDBJ databases">
        <title>Bacteria Genome Submission.</title>
        <authorList>
            <person name="Isaac P."/>
        </authorList>
    </citation>
    <scope>NUCLEOTIDE SEQUENCE [LARGE SCALE GENOMIC DNA]</scope>
    <source>
        <strain evidence="1 2">SampleS7P1</strain>
    </source>
</reference>
<keyword evidence="2" id="KW-1185">Reference proteome</keyword>
<proteinExistence type="predicted"/>
<evidence type="ECO:0000313" key="1">
    <source>
        <dbReference type="EMBL" id="WGX74881.1"/>
    </source>
</evidence>
<evidence type="ECO:0000313" key="2">
    <source>
        <dbReference type="Proteomes" id="UP001239169"/>
    </source>
</evidence>
<dbReference type="Proteomes" id="UP001239169">
    <property type="component" value="Chromosome"/>
</dbReference>
<sequence length="59" mass="6993">MEKDKILKASELFHDMGDLYKEMHDLYDCEDTKENQDKMATLTGKLFFKMSEMQALDIK</sequence>
<name>A0ABY8R2E4_PARBF</name>
<protein>
    <submittedName>
        <fullName evidence="1">Uncharacterized protein</fullName>
    </submittedName>
</protein>
<organism evidence="1 2">
    <name type="scientific">Paraclostridium bifermentans</name>
    <name type="common">Clostridium bifermentans</name>
    <dbReference type="NCBI Taxonomy" id="1490"/>
    <lineage>
        <taxon>Bacteria</taxon>
        <taxon>Bacillati</taxon>
        <taxon>Bacillota</taxon>
        <taxon>Clostridia</taxon>
        <taxon>Peptostreptococcales</taxon>
        <taxon>Peptostreptococcaceae</taxon>
        <taxon>Paraclostridium</taxon>
    </lineage>
</organism>
<gene>
    <name evidence="1" type="ORF">QJS64_12175</name>
</gene>
<dbReference type="EMBL" id="CP124685">
    <property type="protein sequence ID" value="WGX74881.1"/>
    <property type="molecule type" value="Genomic_DNA"/>
</dbReference>
<accession>A0ABY8R2E4</accession>